<keyword evidence="4" id="KW-1185">Reference proteome</keyword>
<dbReference type="SUPFAM" id="SSF82714">
    <property type="entry name" value="Multidrug efflux transporter AcrB TolC docking domain, DN and DC subdomains"/>
    <property type="match status" value="2"/>
</dbReference>
<dbReference type="RefSeq" id="WP_394829242.1">
    <property type="nucleotide sequence ID" value="NZ_CP089984.1"/>
</dbReference>
<feature type="transmembrane region" description="Helical" evidence="2">
    <location>
        <begin position="857"/>
        <end position="877"/>
    </location>
</feature>
<feature type="transmembrane region" description="Helical" evidence="2">
    <location>
        <begin position="986"/>
        <end position="1013"/>
    </location>
</feature>
<feature type="transmembrane region" description="Helical" evidence="2">
    <location>
        <begin position="6"/>
        <end position="25"/>
    </location>
</feature>
<protein>
    <submittedName>
        <fullName evidence="3">Efflux RND transporter permease subunit</fullName>
    </submittedName>
</protein>
<evidence type="ECO:0000313" key="4">
    <source>
        <dbReference type="Proteomes" id="UP001370348"/>
    </source>
</evidence>
<organism evidence="3 4">
    <name type="scientific">Pendulispora albinea</name>
    <dbReference type="NCBI Taxonomy" id="2741071"/>
    <lineage>
        <taxon>Bacteria</taxon>
        <taxon>Pseudomonadati</taxon>
        <taxon>Myxococcota</taxon>
        <taxon>Myxococcia</taxon>
        <taxon>Myxococcales</taxon>
        <taxon>Sorangiineae</taxon>
        <taxon>Pendulisporaceae</taxon>
        <taxon>Pendulispora</taxon>
    </lineage>
</organism>
<keyword evidence="2" id="KW-0812">Transmembrane</keyword>
<feature type="transmembrane region" description="Helical" evidence="2">
    <location>
        <begin position="451"/>
        <end position="473"/>
    </location>
</feature>
<dbReference type="InterPro" id="IPR001036">
    <property type="entry name" value="Acrflvin-R"/>
</dbReference>
<feature type="transmembrane region" description="Helical" evidence="2">
    <location>
        <begin position="328"/>
        <end position="345"/>
    </location>
</feature>
<accession>A0ABZ2MAU5</accession>
<feature type="transmembrane region" description="Helical" evidence="2">
    <location>
        <begin position="423"/>
        <end position="444"/>
    </location>
</feature>
<evidence type="ECO:0000313" key="3">
    <source>
        <dbReference type="EMBL" id="WXB19637.1"/>
    </source>
</evidence>
<dbReference type="EMBL" id="CP089984">
    <property type="protein sequence ID" value="WXB19637.1"/>
    <property type="molecule type" value="Genomic_DNA"/>
</dbReference>
<feature type="transmembrane region" description="Helical" evidence="2">
    <location>
        <begin position="897"/>
        <end position="923"/>
    </location>
</feature>
<sequence>MNRPVFTWVLMLTIIVLGGVAYTALGLDKYPKISFPVVAVTTTLNGAAPEEIESEISDKIEEAVNTIGGIDELRSTSNEGVSQVVISFDLDKDPDVAAQEVRDHVNNALPNLPKGIDPPVVSKFDADAAPILYVTVSAPGTIRDVTELCDKRIRRQIESISGVGQVNVVGGTKREIKVWLDPVALRSFGLTAVDVQRAIQNQNLTVPGGAIERGPEQLTLRIEGKVTSLDALKRIIVRESNDHPTRVEDVARVEDGSQDETTWASQDGKRVVVLSLRKQTGVNTVQVVDAVKERLGEIQKSLPQGSELVVVRDNSETIRTSVDAVKEHLLLGAILAAVVVLAFLGNARSTVISAIAIPVSLIGAFVLMYLLHFTLNMMTLLALALAVGIVIDDAIVVLENIFRFITEKKMSPMEAAVAATEDIGLAVLATTLSLLAVFIPVSFMGGIVGRFLSSFGLTMACAILVSLIVSFTLTPMLSARWLEAEPQGKTDASEQPKEPRQKPILERLVDVVYMPIERGYMVVLRWVMSHRWVVVVLCGLTLGSCIPLAKAVPSSFVPEDDNAQFEVHVRAKEGTSVQATRIIADGIAREIRELPGVKHTLMSIGDNGAKTPNLANIYVKLADPKDRAESQTILMDRVRRDVLAQKPKELILDVAEVSDFGSSSGVIQYAIVGPDLAKLTAYSQRIMSQLRETPGAVDVSTTLIVGKPELRLAVDRDRAANLGVNVSDVASTLQLLVAGLKVSTYSENGEDYDIRARAEREYRVDEKGLLITVPSSKVSTAIPLDSVIKAAADTGPSQIDRLNRQRQVTISCNVGPGHTESEIQAALDRVVADLHMPPGYRAVAAGNSKETGKAAGAFILAFATSFIFMYLVLAAQFESWLHPVTILISLPLTVPFALISLLIFGQTLNIFSALGLLVLFGVVKKNSILQVDHTNHLRKTGMSREEAILEANRDRLRPILMTTIAFVAGMLPLIVSRGIGSGLNRGIAGVIVGGQTLSLLLTLLATPVVYSLFDDLASRLGKKRRARAEAPWPALSEPARSDGSAE</sequence>
<dbReference type="Gene3D" id="3.30.2090.10">
    <property type="entry name" value="Multidrug efflux transporter AcrB TolC docking domain, DN and DC subdomains"/>
    <property type="match status" value="2"/>
</dbReference>
<dbReference type="InterPro" id="IPR027463">
    <property type="entry name" value="AcrB_DN_DC_subdom"/>
</dbReference>
<evidence type="ECO:0000256" key="1">
    <source>
        <dbReference type="SAM" id="MobiDB-lite"/>
    </source>
</evidence>
<dbReference type="PANTHER" id="PTHR32063:SF0">
    <property type="entry name" value="SWARMING MOTILITY PROTEIN SWRC"/>
    <property type="match status" value="1"/>
</dbReference>
<dbReference type="SUPFAM" id="SSF82866">
    <property type="entry name" value="Multidrug efflux transporter AcrB transmembrane domain"/>
    <property type="match status" value="2"/>
</dbReference>
<keyword evidence="2" id="KW-1133">Transmembrane helix</keyword>
<dbReference type="Gene3D" id="3.30.70.1320">
    <property type="entry name" value="Multidrug efflux transporter AcrB pore domain like"/>
    <property type="match status" value="1"/>
</dbReference>
<keyword evidence="2" id="KW-0472">Membrane</keyword>
<dbReference type="Gene3D" id="1.20.1640.10">
    <property type="entry name" value="Multidrug efflux transporter AcrB transmembrane domain"/>
    <property type="match status" value="2"/>
</dbReference>
<dbReference type="Pfam" id="PF00873">
    <property type="entry name" value="ACR_tran"/>
    <property type="match status" value="1"/>
</dbReference>
<feature type="region of interest" description="Disordered" evidence="1">
    <location>
        <begin position="1024"/>
        <end position="1046"/>
    </location>
</feature>
<dbReference type="PRINTS" id="PR00702">
    <property type="entry name" value="ACRIFLAVINRP"/>
</dbReference>
<dbReference type="Proteomes" id="UP001370348">
    <property type="component" value="Chromosome"/>
</dbReference>
<feature type="transmembrane region" description="Helical" evidence="2">
    <location>
        <begin position="351"/>
        <end position="371"/>
    </location>
</feature>
<dbReference type="PANTHER" id="PTHR32063">
    <property type="match status" value="1"/>
</dbReference>
<dbReference type="Gene3D" id="3.30.70.1430">
    <property type="entry name" value="Multidrug efflux transporter AcrB pore domain"/>
    <property type="match status" value="2"/>
</dbReference>
<feature type="transmembrane region" description="Helical" evidence="2">
    <location>
        <begin position="959"/>
        <end position="980"/>
    </location>
</feature>
<dbReference type="SUPFAM" id="SSF82693">
    <property type="entry name" value="Multidrug efflux transporter AcrB pore domain, PN1, PN2, PC1 and PC2 subdomains"/>
    <property type="match status" value="3"/>
</dbReference>
<dbReference type="Gene3D" id="3.30.70.1440">
    <property type="entry name" value="Multidrug efflux transporter AcrB pore domain"/>
    <property type="match status" value="1"/>
</dbReference>
<evidence type="ECO:0000256" key="2">
    <source>
        <dbReference type="SAM" id="Phobius"/>
    </source>
</evidence>
<name>A0ABZ2MAU5_9BACT</name>
<reference evidence="3 4" key="1">
    <citation type="submission" date="2021-12" db="EMBL/GenBank/DDBJ databases">
        <title>Discovery of the Pendulisporaceae a myxobacterial family with distinct sporulation behavior and unique specialized metabolism.</title>
        <authorList>
            <person name="Garcia R."/>
            <person name="Popoff A."/>
            <person name="Bader C.D."/>
            <person name="Loehr J."/>
            <person name="Walesch S."/>
            <person name="Walt C."/>
            <person name="Boldt J."/>
            <person name="Bunk B."/>
            <person name="Haeckl F.J.F.P.J."/>
            <person name="Gunesch A.P."/>
            <person name="Birkelbach J."/>
            <person name="Nuebel U."/>
            <person name="Pietschmann T."/>
            <person name="Bach T."/>
            <person name="Mueller R."/>
        </authorList>
    </citation>
    <scope>NUCLEOTIDE SEQUENCE [LARGE SCALE GENOMIC DNA]</scope>
    <source>
        <strain evidence="3 4">MSr11954</strain>
    </source>
</reference>
<proteinExistence type="predicted"/>
<feature type="transmembrane region" description="Helical" evidence="2">
    <location>
        <begin position="378"/>
        <end position="403"/>
    </location>
</feature>
<gene>
    <name evidence="3" type="ORF">LZC94_20720</name>
</gene>